<protein>
    <submittedName>
        <fullName evidence="3">Uncharacterized protein</fullName>
    </submittedName>
</protein>
<keyword evidence="2" id="KW-1133">Transmembrane helix</keyword>
<sequence length="177" mass="18428">TADFFVIYTIEFLRFYRISFFHTLIIITHSILIINMPNSKTDTEILMNRINERKNGMKKTAAILASIAAMSLCGLSASAADGDNIIDGVLNGAEEIVDGVVSGAEEIITPGGSTSVDESTNDSTSIPDTVSQVTPGDSTSSTGNVNTGVPAFELAALGAAAVGGLAAMAITVRKNNK</sequence>
<evidence type="ECO:0000313" key="3">
    <source>
        <dbReference type="EMBL" id="EKC72973.1"/>
    </source>
</evidence>
<organism evidence="3">
    <name type="scientific">human gut metagenome</name>
    <dbReference type="NCBI Taxonomy" id="408170"/>
    <lineage>
        <taxon>unclassified sequences</taxon>
        <taxon>metagenomes</taxon>
        <taxon>organismal metagenomes</taxon>
    </lineage>
</organism>
<keyword evidence="2" id="KW-0812">Transmembrane</keyword>
<comment type="caution">
    <text evidence="3">The sequence shown here is derived from an EMBL/GenBank/DDBJ whole genome shotgun (WGS) entry which is preliminary data.</text>
</comment>
<feature type="non-terminal residue" evidence="3">
    <location>
        <position position="1"/>
    </location>
</feature>
<feature type="transmembrane region" description="Helical" evidence="2">
    <location>
        <begin position="154"/>
        <end position="172"/>
    </location>
</feature>
<dbReference type="AlphaFoldDB" id="K1TT56"/>
<reference evidence="3" key="1">
    <citation type="journal article" date="2013" name="Environ. Microbiol.">
        <title>Microbiota from the distal guts of lean and obese adolescents exhibit partial functional redundancy besides clear differences in community structure.</title>
        <authorList>
            <person name="Ferrer M."/>
            <person name="Ruiz A."/>
            <person name="Lanza F."/>
            <person name="Haange S.B."/>
            <person name="Oberbach A."/>
            <person name="Till H."/>
            <person name="Bargiela R."/>
            <person name="Campoy C."/>
            <person name="Segura M.T."/>
            <person name="Richter M."/>
            <person name="von Bergen M."/>
            <person name="Seifert J."/>
            <person name="Suarez A."/>
        </authorList>
    </citation>
    <scope>NUCLEOTIDE SEQUENCE</scope>
</reference>
<dbReference type="EMBL" id="AJWZ01001716">
    <property type="protein sequence ID" value="EKC72973.1"/>
    <property type="molecule type" value="Genomic_DNA"/>
</dbReference>
<keyword evidence="2" id="KW-0472">Membrane</keyword>
<evidence type="ECO:0000256" key="1">
    <source>
        <dbReference type="SAM" id="MobiDB-lite"/>
    </source>
</evidence>
<accession>K1TT56</accession>
<feature type="compositionally biased region" description="Polar residues" evidence="1">
    <location>
        <begin position="111"/>
        <end position="144"/>
    </location>
</feature>
<proteinExistence type="predicted"/>
<feature type="region of interest" description="Disordered" evidence="1">
    <location>
        <begin position="110"/>
        <end position="144"/>
    </location>
</feature>
<feature type="transmembrane region" description="Helical" evidence="2">
    <location>
        <begin position="20"/>
        <end position="39"/>
    </location>
</feature>
<gene>
    <name evidence="3" type="ORF">OBE_02626</name>
</gene>
<name>K1TT56_9ZZZZ</name>
<feature type="transmembrane region" description="Helical" evidence="2">
    <location>
        <begin position="60"/>
        <end position="80"/>
    </location>
</feature>
<evidence type="ECO:0000256" key="2">
    <source>
        <dbReference type="SAM" id="Phobius"/>
    </source>
</evidence>